<evidence type="ECO:0000259" key="1">
    <source>
        <dbReference type="Pfam" id="PF14529"/>
    </source>
</evidence>
<evidence type="ECO:0000313" key="2">
    <source>
        <dbReference type="EMBL" id="KAK6168847.1"/>
    </source>
</evidence>
<dbReference type="Gene3D" id="3.60.10.10">
    <property type="entry name" value="Endonuclease/exonuclease/phosphatase"/>
    <property type="match status" value="1"/>
</dbReference>
<dbReference type="AlphaFoldDB" id="A0AAN8G325"/>
<dbReference type="InterPro" id="IPR005135">
    <property type="entry name" value="Endo/exonuclease/phosphatase"/>
</dbReference>
<proteinExistence type="predicted"/>
<dbReference type="Proteomes" id="UP001347796">
    <property type="component" value="Unassembled WGS sequence"/>
</dbReference>
<dbReference type="PANTHER" id="PTHR46670">
    <property type="entry name" value="ENDO/EXONUCLEASE/PHOSPHATASE DOMAIN-CONTAINING PROTEIN"/>
    <property type="match status" value="1"/>
</dbReference>
<dbReference type="InterPro" id="IPR036691">
    <property type="entry name" value="Endo/exonu/phosph_ase_sf"/>
</dbReference>
<protein>
    <recommendedName>
        <fullName evidence="1">Endonuclease/exonuclease/phosphatase domain-containing protein</fullName>
    </recommendedName>
</protein>
<organism evidence="2 3">
    <name type="scientific">Patella caerulea</name>
    <name type="common">Rayed Mediterranean limpet</name>
    <dbReference type="NCBI Taxonomy" id="87958"/>
    <lineage>
        <taxon>Eukaryota</taxon>
        <taxon>Metazoa</taxon>
        <taxon>Spiralia</taxon>
        <taxon>Lophotrochozoa</taxon>
        <taxon>Mollusca</taxon>
        <taxon>Gastropoda</taxon>
        <taxon>Patellogastropoda</taxon>
        <taxon>Patelloidea</taxon>
        <taxon>Patellidae</taxon>
        <taxon>Patella</taxon>
    </lineage>
</organism>
<sequence length="605" mass="69122">MTNSVRSSHLIQYTKSQLLQLKDSVPLNVNKRIYKDLKDTDKYILMNKPTRRKTKHRHIKCLITNRNDSVATSVINPKNLIKIKTINKYRSDSANTKMCLLNCRSVMNKTQDINTFICDNDLDILALTEAWLLDSSDSSICELVPTGFSIINVPRHKRGGGVALIHKSSISLSNLTGEKFNSFEYLDSNVSISNNLIRCIIIYRAPSKSEHVFFDEFFNFLENISGTNELLILGDFNFHVDNSLSTSANQFKDLLNNHSFKQHVQVPTHNRGHTLDLVITREGSSLVFDDLDVFDELISDHFPVKFKISIQKPDFETKSITFRKLRNVTSDQIVNELDNTEFFNIHLLSDVNAKAHSYFTILHRTLDNLAPLQTKTIRLRPNSAWFNNDILEAKKLRNKAERKWRETNLTIHEQIFKCKKNTVNYLIRKAKKSYYSDKIETGQNKQKELFRVTNTLLDPNYGVTKLPTTVPVQELPEKFSAYFSQKIVKIREGLVTETSGHVHHKNLSSDVPTLSHFQQVSVSEVAKIIKQSSSKSCSLDPLPTILLKECLPTIVPIMADIINTCICKQTVPDDFKTAIIFPLIKKLGSESGEKLQIGIKPEFHI</sequence>
<dbReference type="PANTHER" id="PTHR46670:SF3">
    <property type="entry name" value="ENDONUCLEASE_EXONUCLEASE_PHOSPHATASE DOMAIN-CONTAINING PROTEIN"/>
    <property type="match status" value="1"/>
</dbReference>
<name>A0AAN8G325_PATCE</name>
<feature type="domain" description="Endonuclease/exonuclease/phosphatase" evidence="1">
    <location>
        <begin position="198"/>
        <end position="304"/>
    </location>
</feature>
<comment type="caution">
    <text evidence="2">The sequence shown here is derived from an EMBL/GenBank/DDBJ whole genome shotgun (WGS) entry which is preliminary data.</text>
</comment>
<reference evidence="2 3" key="1">
    <citation type="submission" date="2024-01" db="EMBL/GenBank/DDBJ databases">
        <title>The genome of the rayed Mediterranean limpet Patella caerulea (Linnaeus, 1758).</title>
        <authorList>
            <person name="Anh-Thu Weber A."/>
            <person name="Halstead-Nussloch G."/>
        </authorList>
    </citation>
    <scope>NUCLEOTIDE SEQUENCE [LARGE SCALE GENOMIC DNA]</scope>
    <source>
        <strain evidence="2">AATW-2023a</strain>
        <tissue evidence="2">Whole specimen</tissue>
    </source>
</reference>
<gene>
    <name evidence="2" type="ORF">SNE40_020019</name>
</gene>
<dbReference type="GO" id="GO:0003824">
    <property type="term" value="F:catalytic activity"/>
    <property type="evidence" value="ECO:0007669"/>
    <property type="project" value="InterPro"/>
</dbReference>
<keyword evidence="3" id="KW-1185">Reference proteome</keyword>
<dbReference type="Pfam" id="PF14529">
    <property type="entry name" value="Exo_endo_phos_2"/>
    <property type="match status" value="1"/>
</dbReference>
<dbReference type="SUPFAM" id="SSF56219">
    <property type="entry name" value="DNase I-like"/>
    <property type="match status" value="1"/>
</dbReference>
<accession>A0AAN8G325</accession>
<dbReference type="EMBL" id="JAZGQO010000015">
    <property type="protein sequence ID" value="KAK6168847.1"/>
    <property type="molecule type" value="Genomic_DNA"/>
</dbReference>
<evidence type="ECO:0000313" key="3">
    <source>
        <dbReference type="Proteomes" id="UP001347796"/>
    </source>
</evidence>